<dbReference type="Gene3D" id="3.40.50.1110">
    <property type="entry name" value="SGNH hydrolase"/>
    <property type="match status" value="1"/>
</dbReference>
<dbReference type="InterPro" id="IPR036514">
    <property type="entry name" value="SGNH_hydro_sf"/>
</dbReference>
<keyword evidence="2" id="KW-1185">Reference proteome</keyword>
<dbReference type="RefSeq" id="WP_126050576.1">
    <property type="nucleotide sequence ID" value="NZ_QYTV02000004.1"/>
</dbReference>
<proteinExistence type="predicted"/>
<accession>A0A429XZH8</accession>
<evidence type="ECO:0008006" key="3">
    <source>
        <dbReference type="Google" id="ProtNLM"/>
    </source>
</evidence>
<dbReference type="SUPFAM" id="SSF52266">
    <property type="entry name" value="SGNH hydrolase"/>
    <property type="match status" value="1"/>
</dbReference>
<gene>
    <name evidence="1" type="ORF">D4T97_010885</name>
</gene>
<dbReference type="OrthoDB" id="2451965at2"/>
<evidence type="ECO:0000313" key="1">
    <source>
        <dbReference type="EMBL" id="RST74177.1"/>
    </source>
</evidence>
<organism evidence="1 2">
    <name type="scientific">Siminovitchia acidinfaciens</name>
    <dbReference type="NCBI Taxonomy" id="2321395"/>
    <lineage>
        <taxon>Bacteria</taxon>
        <taxon>Bacillati</taxon>
        <taxon>Bacillota</taxon>
        <taxon>Bacilli</taxon>
        <taxon>Bacillales</taxon>
        <taxon>Bacillaceae</taxon>
        <taxon>Siminovitchia</taxon>
    </lineage>
</organism>
<dbReference type="AlphaFoldDB" id="A0A429XZH8"/>
<evidence type="ECO:0000313" key="2">
    <source>
        <dbReference type="Proteomes" id="UP000287156"/>
    </source>
</evidence>
<protein>
    <recommendedName>
        <fullName evidence="3">SGNH/GDSL hydrolase family protein</fullName>
    </recommendedName>
</protein>
<dbReference type="Proteomes" id="UP000287156">
    <property type="component" value="Unassembled WGS sequence"/>
</dbReference>
<reference evidence="1" key="1">
    <citation type="submission" date="2018-12" db="EMBL/GenBank/DDBJ databases">
        <authorList>
            <person name="Sun L."/>
            <person name="Chen Z."/>
        </authorList>
    </citation>
    <scope>NUCLEOTIDE SEQUENCE [LARGE SCALE GENOMIC DNA]</scope>
    <source>
        <strain evidence="1">3-2-2</strain>
    </source>
</reference>
<sequence>MRKFITILAVLATIIFIAAAHNYWKGKTSAIVPAAKVEEKPTNDVEEKAEKPVTTDADVLAIAANWPKEAQGTFNKSVTQGKPYKIAFVGSESIGKEDGGWSVMLEDALGNAYDDTVEVGIFEYAERSDEFINNGHAEEVAGFGPDFVLFEPFTLNDNGNVEVEDNHENIKTFISAVKKANEDAVVVLQPPHPIHNATFYPEQVGQLKDFANSEGLDYLDHWSVWPDQENEELRTYLQDKQGAPNEKGHEVWFNYLKDYFIAE</sequence>
<dbReference type="EMBL" id="QYTV02000004">
    <property type="protein sequence ID" value="RST74177.1"/>
    <property type="molecule type" value="Genomic_DNA"/>
</dbReference>
<name>A0A429XZH8_9BACI</name>
<comment type="caution">
    <text evidence="1">The sequence shown here is derived from an EMBL/GenBank/DDBJ whole genome shotgun (WGS) entry which is preliminary data.</text>
</comment>